<keyword evidence="1" id="KW-0812">Transmembrane</keyword>
<dbReference type="EMBL" id="CAJOBB010000093">
    <property type="protein sequence ID" value="CAF3557425.1"/>
    <property type="molecule type" value="Genomic_DNA"/>
</dbReference>
<accession>A0A818KK35</accession>
<evidence type="ECO:0000313" key="4">
    <source>
        <dbReference type="Proteomes" id="UP000663868"/>
    </source>
</evidence>
<keyword evidence="1" id="KW-0472">Membrane</keyword>
<proteinExistence type="predicted"/>
<keyword evidence="1" id="KW-1133">Transmembrane helix</keyword>
<protein>
    <submittedName>
        <fullName evidence="2">Uncharacterized protein</fullName>
    </submittedName>
</protein>
<dbReference type="AlphaFoldDB" id="A0A818KK35"/>
<reference evidence="2" key="1">
    <citation type="submission" date="2021-02" db="EMBL/GenBank/DDBJ databases">
        <authorList>
            <person name="Nowell W R."/>
        </authorList>
    </citation>
    <scope>NUCLEOTIDE SEQUENCE</scope>
</reference>
<organism evidence="2 4">
    <name type="scientific">Adineta steineri</name>
    <dbReference type="NCBI Taxonomy" id="433720"/>
    <lineage>
        <taxon>Eukaryota</taxon>
        <taxon>Metazoa</taxon>
        <taxon>Spiralia</taxon>
        <taxon>Gnathifera</taxon>
        <taxon>Rotifera</taxon>
        <taxon>Eurotatoria</taxon>
        <taxon>Bdelloidea</taxon>
        <taxon>Adinetida</taxon>
        <taxon>Adinetidae</taxon>
        <taxon>Adineta</taxon>
    </lineage>
</organism>
<sequence>MAGRSPSFVVVGLLLIVFLVGFFYMSCSSKSTELRQTLDEFEQRIRMV</sequence>
<evidence type="ECO:0000313" key="3">
    <source>
        <dbReference type="EMBL" id="CAF4248195.1"/>
    </source>
</evidence>
<feature type="transmembrane region" description="Helical" evidence="1">
    <location>
        <begin position="6"/>
        <end position="25"/>
    </location>
</feature>
<feature type="non-terminal residue" evidence="2">
    <location>
        <position position="48"/>
    </location>
</feature>
<gene>
    <name evidence="2" type="ORF">KXQ929_LOCUS2963</name>
    <name evidence="3" type="ORF">KXQ929_LOCUS42657</name>
</gene>
<evidence type="ECO:0000256" key="1">
    <source>
        <dbReference type="SAM" id="Phobius"/>
    </source>
</evidence>
<evidence type="ECO:0000313" key="2">
    <source>
        <dbReference type="EMBL" id="CAF3557425.1"/>
    </source>
</evidence>
<comment type="caution">
    <text evidence="2">The sequence shown here is derived from an EMBL/GenBank/DDBJ whole genome shotgun (WGS) entry which is preliminary data.</text>
</comment>
<name>A0A818KK35_9BILA</name>
<feature type="non-terminal residue" evidence="2">
    <location>
        <position position="1"/>
    </location>
</feature>
<dbReference type="EMBL" id="CAJOBB010010637">
    <property type="protein sequence ID" value="CAF4248195.1"/>
    <property type="molecule type" value="Genomic_DNA"/>
</dbReference>
<dbReference type="Proteomes" id="UP000663868">
    <property type="component" value="Unassembled WGS sequence"/>
</dbReference>